<keyword evidence="2" id="KW-0560">Oxidoreductase</keyword>
<dbReference type="Gene3D" id="3.30.1370.60">
    <property type="entry name" value="Hypothetical oxidoreductase yiak, domain 2"/>
    <property type="match status" value="1"/>
</dbReference>
<evidence type="ECO:0000313" key="3">
    <source>
        <dbReference type="EMBL" id="SVC71360.1"/>
    </source>
</evidence>
<comment type="similarity">
    <text evidence="1">Belongs to the LDH2/MDH2 oxidoreductase family.</text>
</comment>
<dbReference type="InterPro" id="IPR003767">
    <property type="entry name" value="Malate/L-lactate_DH-like"/>
</dbReference>
<dbReference type="EMBL" id="UINC01106594">
    <property type="protein sequence ID" value="SVC71360.1"/>
    <property type="molecule type" value="Genomic_DNA"/>
</dbReference>
<name>A0A382PEY1_9ZZZZ</name>
<gene>
    <name evidence="3" type="ORF">METZ01_LOCUS324214</name>
</gene>
<accession>A0A382PEY1</accession>
<dbReference type="InterPro" id="IPR036111">
    <property type="entry name" value="Mal/L-sulfo/L-lacto_DH-like_sf"/>
</dbReference>
<reference evidence="3" key="1">
    <citation type="submission" date="2018-05" db="EMBL/GenBank/DDBJ databases">
        <authorList>
            <person name="Lanie J.A."/>
            <person name="Ng W.-L."/>
            <person name="Kazmierczak K.M."/>
            <person name="Andrzejewski T.M."/>
            <person name="Davidsen T.M."/>
            <person name="Wayne K.J."/>
            <person name="Tettelin H."/>
            <person name="Glass J.I."/>
            <person name="Rusch D."/>
            <person name="Podicherti R."/>
            <person name="Tsui H.-C.T."/>
            <person name="Winkler M.E."/>
        </authorList>
    </citation>
    <scope>NUCLEOTIDE SEQUENCE</scope>
</reference>
<evidence type="ECO:0000256" key="1">
    <source>
        <dbReference type="ARBA" id="ARBA00006056"/>
    </source>
</evidence>
<dbReference type="Gene3D" id="1.10.1530.10">
    <property type="match status" value="1"/>
</dbReference>
<dbReference type="GO" id="GO:0016491">
    <property type="term" value="F:oxidoreductase activity"/>
    <property type="evidence" value="ECO:0007669"/>
    <property type="project" value="UniProtKB-KW"/>
</dbReference>
<protein>
    <submittedName>
        <fullName evidence="3">Uncharacterized protein</fullName>
    </submittedName>
</protein>
<dbReference type="PANTHER" id="PTHR11091:SF0">
    <property type="entry name" value="MALATE DEHYDROGENASE"/>
    <property type="match status" value="1"/>
</dbReference>
<proteinExistence type="inferred from homology"/>
<dbReference type="SUPFAM" id="SSF89733">
    <property type="entry name" value="L-sulfolactate dehydrogenase-like"/>
    <property type="match status" value="1"/>
</dbReference>
<organism evidence="3">
    <name type="scientific">marine metagenome</name>
    <dbReference type="NCBI Taxonomy" id="408172"/>
    <lineage>
        <taxon>unclassified sequences</taxon>
        <taxon>metagenomes</taxon>
        <taxon>ecological metagenomes</taxon>
    </lineage>
</organism>
<sequence length="180" mass="19761">MVHFHREILTKIGLDQETMEAVTLGLCETSLRGVDSHGIRLLPHYVRSALSGRKNPKPNYTFTRKFPTIGLLDADNTFGHAAGMKAIDYCIEVAEEFGIGVVGVCNSSHPGAMASFALKAARQGYIAFAFTHADALTLSHNGKRPYFGTNPVCVAVPREEEEPYCLDMATSMISWNKLLQ</sequence>
<evidence type="ECO:0000256" key="2">
    <source>
        <dbReference type="ARBA" id="ARBA00023002"/>
    </source>
</evidence>
<dbReference type="InterPro" id="IPR043143">
    <property type="entry name" value="Mal/L-sulf/L-lact_DH-like_NADP"/>
</dbReference>
<dbReference type="AlphaFoldDB" id="A0A382PEY1"/>
<dbReference type="PANTHER" id="PTHR11091">
    <property type="entry name" value="OXIDOREDUCTASE-RELATED"/>
    <property type="match status" value="1"/>
</dbReference>
<dbReference type="Pfam" id="PF02615">
    <property type="entry name" value="Ldh_2"/>
    <property type="match status" value="1"/>
</dbReference>
<feature type="non-terminal residue" evidence="3">
    <location>
        <position position="180"/>
    </location>
</feature>
<dbReference type="InterPro" id="IPR043144">
    <property type="entry name" value="Mal/L-sulf/L-lact_DH-like_ah"/>
</dbReference>